<evidence type="ECO:0000313" key="1">
    <source>
        <dbReference type="EMBL" id="SFE86674.1"/>
    </source>
</evidence>
<sequence length="34" mass="3526">MSHQAGFLRSACLFDAEAAGLSLADTAAWPFQAA</sequence>
<protein>
    <submittedName>
        <fullName evidence="1">Uncharacterized protein</fullName>
    </submittedName>
</protein>
<proteinExistence type="predicted"/>
<organism evidence="1 2">
    <name type="scientific">Paracidovorax wautersii</name>
    <dbReference type="NCBI Taxonomy" id="1177982"/>
    <lineage>
        <taxon>Bacteria</taxon>
        <taxon>Pseudomonadati</taxon>
        <taxon>Pseudomonadota</taxon>
        <taxon>Betaproteobacteria</taxon>
        <taxon>Burkholderiales</taxon>
        <taxon>Comamonadaceae</taxon>
        <taxon>Paracidovorax</taxon>
    </lineage>
</organism>
<name>A0A1I2E1A3_9BURK</name>
<evidence type="ECO:0000313" key="2">
    <source>
        <dbReference type="Proteomes" id="UP000199119"/>
    </source>
</evidence>
<dbReference type="EMBL" id="FONX01000006">
    <property type="protein sequence ID" value="SFE86674.1"/>
    <property type="molecule type" value="Genomic_DNA"/>
</dbReference>
<gene>
    <name evidence="1" type="ORF">SAMN04489711_106164</name>
</gene>
<reference evidence="2" key="1">
    <citation type="submission" date="2016-10" db="EMBL/GenBank/DDBJ databases">
        <authorList>
            <person name="Varghese N."/>
            <person name="Submissions S."/>
        </authorList>
    </citation>
    <scope>NUCLEOTIDE SEQUENCE [LARGE SCALE GENOMIC DNA]</scope>
    <source>
        <strain evidence="2">DSM 27981</strain>
    </source>
</reference>
<keyword evidence="2" id="KW-1185">Reference proteome</keyword>
<dbReference type="AlphaFoldDB" id="A0A1I2E1A3"/>
<dbReference type="Proteomes" id="UP000199119">
    <property type="component" value="Unassembled WGS sequence"/>
</dbReference>
<accession>A0A1I2E1A3</accession>